<evidence type="ECO:0000313" key="5">
    <source>
        <dbReference type="Proteomes" id="UP000300879"/>
    </source>
</evidence>
<dbReference type="SUPFAM" id="SSF46689">
    <property type="entry name" value="Homeodomain-like"/>
    <property type="match status" value="1"/>
</dbReference>
<reference evidence="4 5" key="1">
    <citation type="submission" date="2019-05" db="EMBL/GenBank/DDBJ databases">
        <authorList>
            <person name="Chen C."/>
        </authorList>
    </citation>
    <scope>NUCLEOTIDE SEQUENCE [LARGE SCALE GENOMIC DNA]</scope>
    <source>
        <strain evidence="4 5">HB172198</strain>
    </source>
</reference>
<dbReference type="InterPro" id="IPR009057">
    <property type="entry name" value="Homeodomain-like_sf"/>
</dbReference>
<dbReference type="InterPro" id="IPR023772">
    <property type="entry name" value="DNA-bd_HTH_TetR-type_CS"/>
</dbReference>
<dbReference type="GO" id="GO:0003677">
    <property type="term" value="F:DNA binding"/>
    <property type="evidence" value="ECO:0007669"/>
    <property type="project" value="UniProtKB-UniRule"/>
</dbReference>
<dbReference type="InterPro" id="IPR001647">
    <property type="entry name" value="HTH_TetR"/>
</dbReference>
<dbReference type="Gene3D" id="1.10.357.10">
    <property type="entry name" value="Tetracycline Repressor, domain 2"/>
    <property type="match status" value="1"/>
</dbReference>
<accession>A0A4P8XQT7</accession>
<dbReference type="OrthoDB" id="9812484at2"/>
<dbReference type="Proteomes" id="UP000300879">
    <property type="component" value="Chromosome"/>
</dbReference>
<sequence>MAAVDRRQLILDAAAESFARFGYKATTMDQVARIANVGKGTIYTFFANKEELFEEILLSVMLEMKKIAERTIRKDRHFFDNLYDVLDALLDFRDEHSLFIKLGQEKRDLGTAKAGYGLSKVENGIVSYIQGVVENAIEQQEIKPCDSQVIAFVMLKLYTSLAGNFNGLREPLAKNDVKQYMMLFMEQGLKDAGSGRI</sequence>
<dbReference type="AlphaFoldDB" id="A0A4P8XQT7"/>
<gene>
    <name evidence="4" type="ORF">E6C60_3390</name>
</gene>
<keyword evidence="1 2" id="KW-0238">DNA-binding</keyword>
<feature type="domain" description="HTH tetR-type" evidence="3">
    <location>
        <begin position="4"/>
        <end position="64"/>
    </location>
</feature>
<evidence type="ECO:0000259" key="3">
    <source>
        <dbReference type="PROSITE" id="PS50977"/>
    </source>
</evidence>
<dbReference type="PANTHER" id="PTHR43479:SF11">
    <property type="entry name" value="ACREF_ENVCD OPERON REPRESSOR-RELATED"/>
    <property type="match status" value="1"/>
</dbReference>
<evidence type="ECO:0000313" key="4">
    <source>
        <dbReference type="EMBL" id="QCT04101.1"/>
    </source>
</evidence>
<dbReference type="Pfam" id="PF00440">
    <property type="entry name" value="TetR_N"/>
    <property type="match status" value="1"/>
</dbReference>
<dbReference type="KEGG" id="palo:E6C60_3390"/>
<dbReference type="PRINTS" id="PR00455">
    <property type="entry name" value="HTHTETR"/>
</dbReference>
<proteinExistence type="predicted"/>
<dbReference type="RefSeq" id="WP_138226868.1">
    <property type="nucleotide sequence ID" value="NZ_CP040396.1"/>
</dbReference>
<dbReference type="EMBL" id="CP040396">
    <property type="protein sequence ID" value="QCT04101.1"/>
    <property type="molecule type" value="Genomic_DNA"/>
</dbReference>
<evidence type="ECO:0000256" key="2">
    <source>
        <dbReference type="PROSITE-ProRule" id="PRU00335"/>
    </source>
</evidence>
<dbReference type="PANTHER" id="PTHR43479">
    <property type="entry name" value="ACREF/ENVCD OPERON REPRESSOR-RELATED"/>
    <property type="match status" value="1"/>
</dbReference>
<keyword evidence="5" id="KW-1185">Reference proteome</keyword>
<protein>
    <submittedName>
        <fullName evidence="4">Transcriptional regulator, TetR family</fullName>
    </submittedName>
</protein>
<dbReference type="InterPro" id="IPR050624">
    <property type="entry name" value="HTH-type_Tx_Regulator"/>
</dbReference>
<evidence type="ECO:0000256" key="1">
    <source>
        <dbReference type="ARBA" id="ARBA00023125"/>
    </source>
</evidence>
<organism evidence="4 5">
    <name type="scientific">Paenibacillus algicola</name>
    <dbReference type="NCBI Taxonomy" id="2565926"/>
    <lineage>
        <taxon>Bacteria</taxon>
        <taxon>Bacillati</taxon>
        <taxon>Bacillota</taxon>
        <taxon>Bacilli</taxon>
        <taxon>Bacillales</taxon>
        <taxon>Paenibacillaceae</taxon>
        <taxon>Paenibacillus</taxon>
    </lineage>
</organism>
<feature type="DNA-binding region" description="H-T-H motif" evidence="2">
    <location>
        <begin position="27"/>
        <end position="46"/>
    </location>
</feature>
<name>A0A4P8XQT7_9BACL</name>
<dbReference type="PROSITE" id="PS50977">
    <property type="entry name" value="HTH_TETR_2"/>
    <property type="match status" value="1"/>
</dbReference>
<dbReference type="PROSITE" id="PS01081">
    <property type="entry name" value="HTH_TETR_1"/>
    <property type="match status" value="1"/>
</dbReference>